<accession>A0A2A5W7I3</accession>
<name>A0A2A5W7I3_9GAMM</name>
<organism evidence="2 3">
    <name type="scientific">OM182 bacterium MED-G28</name>
    <dbReference type="NCBI Taxonomy" id="1986256"/>
    <lineage>
        <taxon>Bacteria</taxon>
        <taxon>Pseudomonadati</taxon>
        <taxon>Pseudomonadota</taxon>
        <taxon>Gammaproteobacteria</taxon>
        <taxon>OMG group</taxon>
        <taxon>OM182 clade</taxon>
    </lineage>
</organism>
<proteinExistence type="predicted"/>
<dbReference type="EMBL" id="NTJZ01000018">
    <property type="protein sequence ID" value="PDH32321.1"/>
    <property type="molecule type" value="Genomic_DNA"/>
</dbReference>
<dbReference type="Proteomes" id="UP000219329">
    <property type="component" value="Unassembled WGS sequence"/>
</dbReference>
<sequence>MVTRFKTAINTLASALVALILTGNAVLAQPTNNYEPELAWDGNPDLNGIWQAIGTAHWDLQDHEASAGLPEMGAIGAVPPGQGVVVGGEIPYQDWALEQKQENWANRLGADPETKCYLPGVPRATYLPYPFQILQGTGKIMIVYGYAEANRTIHMDKETPEAAPLDTWMGRSHGRWEGSTLVVDAQDFNGEAWFDRAGNFASSSLKVTERYTPISPDAMMYEATIEDPAVFTRSWQISMPLYRRLETNARVVEYKCVEFSEEILYGHLMKKAEE</sequence>
<comment type="caution">
    <text evidence="2">The sequence shown here is derived from an EMBL/GenBank/DDBJ whole genome shotgun (WGS) entry which is preliminary data.</text>
</comment>
<reference evidence="2 3" key="1">
    <citation type="submission" date="2017-08" db="EMBL/GenBank/DDBJ databases">
        <title>Fine stratification of microbial communities through a metagenomic profile of the photic zone.</title>
        <authorList>
            <person name="Haro-Moreno J.M."/>
            <person name="Lopez-Perez M."/>
            <person name="De La Torre J."/>
            <person name="Picazo A."/>
            <person name="Camacho A."/>
            <person name="Rodriguez-Valera F."/>
        </authorList>
    </citation>
    <scope>NUCLEOTIDE SEQUENCE [LARGE SCALE GENOMIC DNA]</scope>
    <source>
        <strain evidence="2">MED-G28</strain>
    </source>
</reference>
<evidence type="ECO:0000313" key="3">
    <source>
        <dbReference type="Proteomes" id="UP000219329"/>
    </source>
</evidence>
<keyword evidence="1" id="KW-0732">Signal</keyword>
<dbReference type="AlphaFoldDB" id="A0A2A5W7I3"/>
<evidence type="ECO:0000256" key="1">
    <source>
        <dbReference type="SAM" id="SignalP"/>
    </source>
</evidence>
<evidence type="ECO:0000313" key="2">
    <source>
        <dbReference type="EMBL" id="PDH32321.1"/>
    </source>
</evidence>
<feature type="signal peptide" evidence="1">
    <location>
        <begin position="1"/>
        <end position="28"/>
    </location>
</feature>
<protein>
    <submittedName>
        <fullName evidence="2">Uncharacterized protein</fullName>
    </submittedName>
</protein>
<gene>
    <name evidence="2" type="ORF">CNF02_12275</name>
</gene>
<feature type="chain" id="PRO_5012811404" evidence="1">
    <location>
        <begin position="29"/>
        <end position="274"/>
    </location>
</feature>